<dbReference type="AlphaFoldDB" id="A0AAN8VF97"/>
<gene>
    <name evidence="2" type="ORF">RJ641_005016</name>
</gene>
<reference evidence="2 3" key="1">
    <citation type="submission" date="2023-12" db="EMBL/GenBank/DDBJ databases">
        <title>A high-quality genome assembly for Dillenia turbinata (Dilleniales).</title>
        <authorList>
            <person name="Chanderbali A."/>
        </authorList>
    </citation>
    <scope>NUCLEOTIDE SEQUENCE [LARGE SCALE GENOMIC DNA]</scope>
    <source>
        <strain evidence="2">LSX21</strain>
        <tissue evidence="2">Leaf</tissue>
    </source>
</reference>
<evidence type="ECO:0000313" key="3">
    <source>
        <dbReference type="Proteomes" id="UP001370490"/>
    </source>
</evidence>
<feature type="chain" id="PRO_5042921063" description="Saposin B-type domain-containing protein" evidence="1">
    <location>
        <begin position="26"/>
        <end position="303"/>
    </location>
</feature>
<feature type="signal peptide" evidence="1">
    <location>
        <begin position="1"/>
        <end position="25"/>
    </location>
</feature>
<sequence length="303" mass="34305">MEKIQRLLVVILAIVVCSSIPISNAAKKPVGVARKEDIPYIKCQVCEMLAKELSQQVAKKQAQISPRKISEFQIIEISENVCNLKKQEADWILKIDIVEKGDKLELVEQDSEGQCGTECKTIERACQDIMGYSDIDVAEYVYKTKPQPDQLAKFLCKDLTKVCSKPPPPVPKDRTPGEPFVAKSAKEAEMEKILKSMEGMPGAPNMKMYSRDDLMNMNLRDEDADEDDDDGEETNFPSKIGKVLREKERKTVDWNQKITKGVKDAGQALKKHAQKTSNWIGQWWRKTKAAYSLKKSQSSKHEL</sequence>
<organism evidence="2 3">
    <name type="scientific">Dillenia turbinata</name>
    <dbReference type="NCBI Taxonomy" id="194707"/>
    <lineage>
        <taxon>Eukaryota</taxon>
        <taxon>Viridiplantae</taxon>
        <taxon>Streptophyta</taxon>
        <taxon>Embryophyta</taxon>
        <taxon>Tracheophyta</taxon>
        <taxon>Spermatophyta</taxon>
        <taxon>Magnoliopsida</taxon>
        <taxon>eudicotyledons</taxon>
        <taxon>Gunneridae</taxon>
        <taxon>Pentapetalae</taxon>
        <taxon>Dilleniales</taxon>
        <taxon>Dilleniaceae</taxon>
        <taxon>Dillenia</taxon>
    </lineage>
</organism>
<keyword evidence="3" id="KW-1185">Reference proteome</keyword>
<dbReference type="EMBL" id="JBAMMX010000013">
    <property type="protein sequence ID" value="KAK6928811.1"/>
    <property type="molecule type" value="Genomic_DNA"/>
</dbReference>
<keyword evidence="1" id="KW-0732">Signal</keyword>
<dbReference type="PANTHER" id="PTHR36058">
    <property type="entry name" value="NUCLEOPHOSMIN"/>
    <property type="match status" value="1"/>
</dbReference>
<dbReference type="PANTHER" id="PTHR36058:SF1">
    <property type="entry name" value="NUCLEOPHOSMIN"/>
    <property type="match status" value="1"/>
</dbReference>
<protein>
    <recommendedName>
        <fullName evidence="4">Saposin B-type domain-containing protein</fullName>
    </recommendedName>
</protein>
<proteinExistence type="predicted"/>
<evidence type="ECO:0008006" key="4">
    <source>
        <dbReference type="Google" id="ProtNLM"/>
    </source>
</evidence>
<comment type="caution">
    <text evidence="2">The sequence shown here is derived from an EMBL/GenBank/DDBJ whole genome shotgun (WGS) entry which is preliminary data.</text>
</comment>
<dbReference type="Proteomes" id="UP001370490">
    <property type="component" value="Unassembled WGS sequence"/>
</dbReference>
<evidence type="ECO:0000256" key="1">
    <source>
        <dbReference type="SAM" id="SignalP"/>
    </source>
</evidence>
<evidence type="ECO:0000313" key="2">
    <source>
        <dbReference type="EMBL" id="KAK6928811.1"/>
    </source>
</evidence>
<name>A0AAN8VF97_9MAGN</name>
<accession>A0AAN8VF97</accession>